<reference evidence="2" key="1">
    <citation type="submission" date="2022-11" db="UniProtKB">
        <authorList>
            <consortium name="WormBaseParasite"/>
        </authorList>
    </citation>
    <scope>IDENTIFICATION</scope>
</reference>
<accession>A0A915JH38</accession>
<name>A0A915JH38_ROMCU</name>
<dbReference type="AlphaFoldDB" id="A0A915JH38"/>
<sequence length="444" mass="49557">MLTNGPILTTLSTVANFETSKMNATSFFDTDTKPLMANKTTNVRMDSTVKSTINQQETTVSGAIPLIHKLSTAVMNATSPIKLEKSKMKTKSIRQLTSSKKRLKLLVKHKREEQNLLTQLQPIQGPGPGPTTNMTTTSFHKTSIPKQTSDNEMAPSLPQKLEPGLHVYGAAAAMEKMIIRQLSQQSVTASFSSTLIKTRITLKNTVQSSSVDQNETLNRLRPIIGTTSAVQVGISDSQKSMSMQNNNATIIDKSTTKMRSQSINPQTKSPRAAQILSINNSQSDGKQRVAEQNLFDTALADVYQRSDALLLSKRDMDFLKKASTSPEIFSNWSTEEKLRTFMLDDFEQTDFTLTLGMKDTLPVIFNMINKSLLGNIGHQLDEMLSCLWNDQQCDSRNTSPNRDPWYPQGYGLKLLQNQVQKPYFGYANTDMDPYLNHQIRICDA</sequence>
<keyword evidence="1" id="KW-1185">Reference proteome</keyword>
<evidence type="ECO:0000313" key="1">
    <source>
        <dbReference type="Proteomes" id="UP000887565"/>
    </source>
</evidence>
<organism evidence="1 2">
    <name type="scientific">Romanomermis culicivorax</name>
    <name type="common">Nematode worm</name>
    <dbReference type="NCBI Taxonomy" id="13658"/>
    <lineage>
        <taxon>Eukaryota</taxon>
        <taxon>Metazoa</taxon>
        <taxon>Ecdysozoa</taxon>
        <taxon>Nematoda</taxon>
        <taxon>Enoplea</taxon>
        <taxon>Dorylaimia</taxon>
        <taxon>Mermithida</taxon>
        <taxon>Mermithoidea</taxon>
        <taxon>Mermithidae</taxon>
        <taxon>Romanomermis</taxon>
    </lineage>
</organism>
<evidence type="ECO:0000313" key="2">
    <source>
        <dbReference type="WBParaSite" id="nRc.2.0.1.t25431-RA"/>
    </source>
</evidence>
<protein>
    <submittedName>
        <fullName evidence="2">Uncharacterized protein</fullName>
    </submittedName>
</protein>
<dbReference type="Proteomes" id="UP000887565">
    <property type="component" value="Unplaced"/>
</dbReference>
<proteinExistence type="predicted"/>
<dbReference type="WBParaSite" id="nRc.2.0.1.t25431-RA">
    <property type="protein sequence ID" value="nRc.2.0.1.t25431-RA"/>
    <property type="gene ID" value="nRc.2.0.1.g25431"/>
</dbReference>